<evidence type="ECO:0000256" key="1">
    <source>
        <dbReference type="SAM" id="Coils"/>
    </source>
</evidence>
<organism evidence="2 3">
    <name type="scientific">Lentzea atacamensis</name>
    <dbReference type="NCBI Taxonomy" id="531938"/>
    <lineage>
        <taxon>Bacteria</taxon>
        <taxon>Bacillati</taxon>
        <taxon>Actinomycetota</taxon>
        <taxon>Actinomycetes</taxon>
        <taxon>Pseudonocardiales</taxon>
        <taxon>Pseudonocardiaceae</taxon>
        <taxon>Lentzea</taxon>
    </lineage>
</organism>
<dbReference type="EMBL" id="QGHB01000016">
    <property type="protein sequence ID" value="PWK81695.1"/>
    <property type="molecule type" value="Genomic_DNA"/>
</dbReference>
<protein>
    <submittedName>
        <fullName evidence="2">Uncharacterized protein</fullName>
    </submittedName>
</protein>
<accession>A0A316HLV6</accession>
<evidence type="ECO:0000313" key="3">
    <source>
        <dbReference type="Proteomes" id="UP000246005"/>
    </source>
</evidence>
<proteinExistence type="predicted"/>
<dbReference type="RefSeq" id="WP_146231835.1">
    <property type="nucleotide sequence ID" value="NZ_QGHB01000016.1"/>
</dbReference>
<dbReference type="AlphaFoldDB" id="A0A316HLV6"/>
<comment type="caution">
    <text evidence="2">The sequence shown here is derived from an EMBL/GenBank/DDBJ whole genome shotgun (WGS) entry which is preliminary data.</text>
</comment>
<reference evidence="2 3" key="1">
    <citation type="submission" date="2018-05" db="EMBL/GenBank/DDBJ databases">
        <title>Genomic Encyclopedia of Type Strains, Phase IV (KMG-IV): sequencing the most valuable type-strain genomes for metagenomic binning, comparative biology and taxonomic classification.</title>
        <authorList>
            <person name="Goeker M."/>
        </authorList>
    </citation>
    <scope>NUCLEOTIDE SEQUENCE [LARGE SCALE GENOMIC DNA]</scope>
    <source>
        <strain evidence="2 3">DSM 45480</strain>
    </source>
</reference>
<sequence length="138" mass="15478">MGAWDPQWDISQPLQGAPEHLNRSIGVVVSRPFHHHGRNAAYVDVYREIPRVNTDTYGLCYPVEESAQQVQRAIEDTIEDLDNLIKHLTDHRDRLAAELAALPQRVFEMDVPDRTPEVPVAPIAAVPTIVDVNLPETA</sequence>
<name>A0A316HLV6_9PSEU</name>
<keyword evidence="1" id="KW-0175">Coiled coil</keyword>
<gene>
    <name evidence="2" type="ORF">C8D88_116106</name>
</gene>
<feature type="coiled-coil region" evidence="1">
    <location>
        <begin position="67"/>
        <end position="98"/>
    </location>
</feature>
<evidence type="ECO:0000313" key="2">
    <source>
        <dbReference type="EMBL" id="PWK81695.1"/>
    </source>
</evidence>
<dbReference type="Proteomes" id="UP000246005">
    <property type="component" value="Unassembled WGS sequence"/>
</dbReference>